<name>A0A7I9Y7G3_MYCAL</name>
<evidence type="ECO:0000256" key="1">
    <source>
        <dbReference type="SAM" id="Phobius"/>
    </source>
</evidence>
<reference evidence="2 3" key="1">
    <citation type="journal article" date="2019" name="Emerg. Microbes Infect.">
        <title>Comprehensive subspecies identification of 175 nontuberculous mycobacteria species based on 7547 genomic profiles.</title>
        <authorList>
            <person name="Matsumoto Y."/>
            <person name="Kinjo T."/>
            <person name="Motooka D."/>
            <person name="Nabeya D."/>
            <person name="Jung N."/>
            <person name="Uechi K."/>
            <person name="Horii T."/>
            <person name="Iida T."/>
            <person name="Fujita J."/>
            <person name="Nakamura S."/>
        </authorList>
    </citation>
    <scope>NUCLEOTIDE SEQUENCE [LARGE SCALE GENOMIC DNA]</scope>
    <source>
        <strain evidence="2 3">JCM 30723</strain>
    </source>
</reference>
<evidence type="ECO:0000313" key="3">
    <source>
        <dbReference type="Proteomes" id="UP000465305"/>
    </source>
</evidence>
<dbReference type="EMBL" id="BLKY01000001">
    <property type="protein sequence ID" value="GFG84393.1"/>
    <property type="molecule type" value="Genomic_DNA"/>
</dbReference>
<gene>
    <name evidence="2" type="ORF">MALGJ_10690</name>
</gene>
<keyword evidence="1" id="KW-0812">Transmembrane</keyword>
<evidence type="ECO:0000313" key="2">
    <source>
        <dbReference type="EMBL" id="GFG84393.1"/>
    </source>
</evidence>
<keyword evidence="1" id="KW-0472">Membrane</keyword>
<proteinExistence type="predicted"/>
<accession>A0A7I9Y7G3</accession>
<sequence length="117" mass="12666">MIIALLQRRRSPAALVTSAKIWPQPGFPPPVDSRWDTVYGVSVLSFLGYFVGIPIVLVALLSARIWSQKGPRAAVYQMADRWTHPPILWAATDEAVGRGHGHGNSEFSVGGGASGNW</sequence>
<comment type="caution">
    <text evidence="2">The sequence shown here is derived from an EMBL/GenBank/DDBJ whole genome shotgun (WGS) entry which is preliminary data.</text>
</comment>
<keyword evidence="1" id="KW-1133">Transmembrane helix</keyword>
<feature type="transmembrane region" description="Helical" evidence="1">
    <location>
        <begin position="38"/>
        <end position="63"/>
    </location>
</feature>
<organism evidence="2 3">
    <name type="scientific">Mycolicibacter algericus</name>
    <name type="common">Mycobacterium algericum</name>
    <dbReference type="NCBI Taxonomy" id="1288388"/>
    <lineage>
        <taxon>Bacteria</taxon>
        <taxon>Bacillati</taxon>
        <taxon>Actinomycetota</taxon>
        <taxon>Actinomycetes</taxon>
        <taxon>Mycobacteriales</taxon>
        <taxon>Mycobacteriaceae</taxon>
        <taxon>Mycolicibacter</taxon>
    </lineage>
</organism>
<protein>
    <submittedName>
        <fullName evidence="2">Uncharacterized protein</fullName>
    </submittedName>
</protein>
<dbReference type="Proteomes" id="UP000465305">
    <property type="component" value="Unassembled WGS sequence"/>
</dbReference>
<dbReference type="AlphaFoldDB" id="A0A7I9Y7G3"/>